<keyword evidence="2 4" id="KW-0560">Oxidoreductase</keyword>
<dbReference type="RefSeq" id="WP_279533757.1">
    <property type="nucleotide sequence ID" value="NZ_CP104579.1"/>
</dbReference>
<protein>
    <submittedName>
        <fullName evidence="6">Aldehyde dehydrogenase</fullName>
    </submittedName>
</protein>
<comment type="similarity">
    <text evidence="1 4">Belongs to the aldehyde dehydrogenase family.</text>
</comment>
<dbReference type="InterPro" id="IPR015590">
    <property type="entry name" value="Aldehyde_DH_dom"/>
</dbReference>
<dbReference type="FunFam" id="3.40.605.10:FF:000001">
    <property type="entry name" value="Aldehyde dehydrogenase 1"/>
    <property type="match status" value="1"/>
</dbReference>
<dbReference type="SUPFAM" id="SSF53720">
    <property type="entry name" value="ALDH-like"/>
    <property type="match status" value="1"/>
</dbReference>
<evidence type="ECO:0000256" key="3">
    <source>
        <dbReference type="PROSITE-ProRule" id="PRU10007"/>
    </source>
</evidence>
<accession>A0AA42TSK6</accession>
<dbReference type="InterPro" id="IPR016163">
    <property type="entry name" value="Ald_DH_C"/>
</dbReference>
<dbReference type="InterPro" id="IPR029510">
    <property type="entry name" value="Ald_DH_CS_GLU"/>
</dbReference>
<dbReference type="Proteomes" id="UP001161697">
    <property type="component" value="Unassembled WGS sequence"/>
</dbReference>
<dbReference type="FunFam" id="3.40.309.10:FF:000012">
    <property type="entry name" value="Betaine aldehyde dehydrogenase"/>
    <property type="match status" value="1"/>
</dbReference>
<organism evidence="6 7">
    <name type="scientific">Ectopseudomonas oleovorans</name>
    <name type="common">Pseudomonas oleovorans</name>
    <dbReference type="NCBI Taxonomy" id="301"/>
    <lineage>
        <taxon>Bacteria</taxon>
        <taxon>Pseudomonadati</taxon>
        <taxon>Pseudomonadota</taxon>
        <taxon>Gammaproteobacteria</taxon>
        <taxon>Pseudomonadales</taxon>
        <taxon>Pseudomonadaceae</taxon>
        <taxon>Ectopseudomonas</taxon>
    </lineage>
</organism>
<evidence type="ECO:0000256" key="2">
    <source>
        <dbReference type="ARBA" id="ARBA00023002"/>
    </source>
</evidence>
<dbReference type="EMBL" id="JAOCJE010000001">
    <property type="protein sequence ID" value="MDH1338222.1"/>
    <property type="molecule type" value="Genomic_DNA"/>
</dbReference>
<sequence>MIYAKPGTSGALVTLKPRYGNYIGGEFVAPLSGQYFSNTSPVDGSVIGEFPRSNAADIDKALDAAHAAADAWGRTSVQERSHILLKIADRIEANLELLAVAETWDNGKPVRETLNADVPLAADHFRYFAGCIRAQEGSTAEINDGTVAYHFHEPLGVVGQIIPWNFPLLMAAWKLAPALAAGNAIVLKPAEQTPLSITLLVEIIGDLLPPGVLNIVQGFGREAGEALATSTRIAKIAFTGSTPVGSHIMKCAAENIIPSTVELGGKSPNIFFADIMNAEPAFIEKAAEGLVLGFFNQGEVCTCPARALVQESIYDAFMVEVMKKVKQIKRGNPLDTETMVGAQASQQQFDKILSYLEIAQQEGAQVLTGGAVERLEGDLASGYYIQPTLLKGHNKMRVFQEEIFGPVIGVTTFKDEAEALAIANDTEFGLGAGVWSRDINTAYRMGRGIKAGRVWTNCYHLYPAHAAFGGYKKSGVGRETHKMMLDHYQQTKNLLVSYDINPLGFF</sequence>
<dbReference type="InterPro" id="IPR016162">
    <property type="entry name" value="Ald_DH_N"/>
</dbReference>
<dbReference type="InterPro" id="IPR016160">
    <property type="entry name" value="Ald_DH_CS_CYS"/>
</dbReference>
<dbReference type="InterPro" id="IPR016161">
    <property type="entry name" value="Ald_DH/histidinol_DH"/>
</dbReference>
<evidence type="ECO:0000313" key="6">
    <source>
        <dbReference type="EMBL" id="MDH1338222.1"/>
    </source>
</evidence>
<evidence type="ECO:0000256" key="4">
    <source>
        <dbReference type="RuleBase" id="RU003345"/>
    </source>
</evidence>
<dbReference type="Gene3D" id="3.40.605.10">
    <property type="entry name" value="Aldehyde Dehydrogenase, Chain A, domain 1"/>
    <property type="match status" value="1"/>
</dbReference>
<dbReference type="Pfam" id="PF00171">
    <property type="entry name" value="Aldedh"/>
    <property type="match status" value="1"/>
</dbReference>
<comment type="caution">
    <text evidence="6">The sequence shown here is derived from an EMBL/GenBank/DDBJ whole genome shotgun (WGS) entry which is preliminary data.</text>
</comment>
<dbReference type="Gene3D" id="3.40.309.10">
    <property type="entry name" value="Aldehyde Dehydrogenase, Chain A, domain 2"/>
    <property type="match status" value="1"/>
</dbReference>
<feature type="active site" evidence="3">
    <location>
        <position position="262"/>
    </location>
</feature>
<gene>
    <name evidence="6" type="ORF">N5J11_02860</name>
</gene>
<evidence type="ECO:0000313" key="7">
    <source>
        <dbReference type="Proteomes" id="UP001161697"/>
    </source>
</evidence>
<dbReference type="PANTHER" id="PTHR43111">
    <property type="entry name" value="ALDEHYDE DEHYDROGENASE B-RELATED"/>
    <property type="match status" value="1"/>
</dbReference>
<dbReference type="PROSITE" id="PS00687">
    <property type="entry name" value="ALDEHYDE_DEHYDR_GLU"/>
    <property type="match status" value="1"/>
</dbReference>
<proteinExistence type="inferred from homology"/>
<dbReference type="PANTHER" id="PTHR43111:SF1">
    <property type="entry name" value="ALDEHYDE DEHYDROGENASE B-RELATED"/>
    <property type="match status" value="1"/>
</dbReference>
<name>A0AA42TSK6_ECTOL</name>
<dbReference type="PROSITE" id="PS00070">
    <property type="entry name" value="ALDEHYDE_DEHYDR_CYS"/>
    <property type="match status" value="1"/>
</dbReference>
<feature type="domain" description="Aldehyde dehydrogenase" evidence="5">
    <location>
        <begin position="34"/>
        <end position="493"/>
    </location>
</feature>
<evidence type="ECO:0000256" key="1">
    <source>
        <dbReference type="ARBA" id="ARBA00009986"/>
    </source>
</evidence>
<dbReference type="GO" id="GO:0004030">
    <property type="term" value="F:aldehyde dehydrogenase [NAD(P)+] activity"/>
    <property type="evidence" value="ECO:0007669"/>
    <property type="project" value="UniProtKB-ARBA"/>
</dbReference>
<dbReference type="AlphaFoldDB" id="A0AA42TSK6"/>
<evidence type="ECO:0000259" key="5">
    <source>
        <dbReference type="Pfam" id="PF00171"/>
    </source>
</evidence>
<reference evidence="6" key="1">
    <citation type="submission" date="2022-09" db="EMBL/GenBank/DDBJ databases">
        <title>Intensive care unit water sources are persistently colonized with multi-drug resistant bacteria and are the site of extensive horizontal gene transfer of antibiotic resistance genes.</title>
        <authorList>
            <person name="Diorio-Toth L."/>
        </authorList>
    </citation>
    <scope>NUCLEOTIDE SEQUENCE</scope>
    <source>
        <strain evidence="6">GD03704</strain>
    </source>
</reference>
<dbReference type="CDD" id="cd07559">
    <property type="entry name" value="ALDH_ACDHII_AcoD-like"/>
    <property type="match status" value="1"/>
</dbReference>